<keyword evidence="2" id="KW-1133">Transmembrane helix</keyword>
<proteinExistence type="predicted"/>
<evidence type="ECO:0000256" key="1">
    <source>
        <dbReference type="SAM" id="MobiDB-lite"/>
    </source>
</evidence>
<reference evidence="3" key="1">
    <citation type="submission" date="2020-05" db="EMBL/GenBank/DDBJ databases">
        <authorList>
            <person name="Chiriac C."/>
            <person name="Salcher M."/>
            <person name="Ghai R."/>
            <person name="Kavagutti S V."/>
        </authorList>
    </citation>
    <scope>NUCLEOTIDE SEQUENCE</scope>
</reference>
<feature type="compositionally biased region" description="Low complexity" evidence="1">
    <location>
        <begin position="53"/>
        <end position="65"/>
    </location>
</feature>
<dbReference type="EMBL" id="CAFBMG010000059">
    <property type="protein sequence ID" value="CAB4902146.1"/>
    <property type="molecule type" value="Genomic_DNA"/>
</dbReference>
<dbReference type="CDD" id="cd00118">
    <property type="entry name" value="LysM"/>
    <property type="match status" value="1"/>
</dbReference>
<dbReference type="InterPro" id="IPR018392">
    <property type="entry name" value="LysM"/>
</dbReference>
<evidence type="ECO:0000313" key="3">
    <source>
        <dbReference type="EMBL" id="CAB4902146.1"/>
    </source>
</evidence>
<keyword evidence="2" id="KW-0812">Transmembrane</keyword>
<dbReference type="Gene3D" id="3.10.350.10">
    <property type="entry name" value="LysM domain"/>
    <property type="match status" value="1"/>
</dbReference>
<protein>
    <submittedName>
        <fullName evidence="3">Unannotated protein</fullName>
    </submittedName>
</protein>
<accession>A0A6J7G4J8</accession>
<evidence type="ECO:0000256" key="2">
    <source>
        <dbReference type="SAM" id="Phobius"/>
    </source>
</evidence>
<keyword evidence="2" id="KW-0472">Membrane</keyword>
<name>A0A6J7G4J8_9ZZZZ</name>
<feature type="region of interest" description="Disordered" evidence="1">
    <location>
        <begin position="46"/>
        <end position="65"/>
    </location>
</feature>
<sequence>MFLSGYDLFIQNSFFVADGMVALVVDPTDGALGWFVTKDKNVSEPIRSSVEPANSSSGSVQGAAGSAARTSNSSRVASVAIAALIAFLLGALGGYLYSSQSQDSTAAVADGSADTQALLTDQQTQLREGEKKVSQLESDLEASNGSISTLTQQLTESKDAVAGTYVIVAGDTLSSIAEDKLGDSSAWSRIYNYLSNEQIIGPLEKGAGIPGSAVGQTIKIPQG</sequence>
<dbReference type="Gene3D" id="3.40.140.10">
    <property type="entry name" value="Cytidine Deaminase, domain 2"/>
    <property type="match status" value="1"/>
</dbReference>
<organism evidence="3">
    <name type="scientific">freshwater metagenome</name>
    <dbReference type="NCBI Taxonomy" id="449393"/>
    <lineage>
        <taxon>unclassified sequences</taxon>
        <taxon>metagenomes</taxon>
        <taxon>ecological metagenomes</taxon>
    </lineage>
</organism>
<dbReference type="AlphaFoldDB" id="A0A6J7G4J8"/>
<gene>
    <name evidence="3" type="ORF">UFOPK3519_00891</name>
</gene>
<feature type="transmembrane region" description="Helical" evidence="2">
    <location>
        <begin position="76"/>
        <end position="97"/>
    </location>
</feature>
<dbReference type="InterPro" id="IPR036779">
    <property type="entry name" value="LysM_dom_sf"/>
</dbReference>